<organism evidence="3 4">
    <name type="scientific">Paludisphaera borealis</name>
    <dbReference type="NCBI Taxonomy" id="1387353"/>
    <lineage>
        <taxon>Bacteria</taxon>
        <taxon>Pseudomonadati</taxon>
        <taxon>Planctomycetota</taxon>
        <taxon>Planctomycetia</taxon>
        <taxon>Isosphaerales</taxon>
        <taxon>Isosphaeraceae</taxon>
        <taxon>Paludisphaera</taxon>
    </lineage>
</organism>
<dbReference type="GO" id="GO:0018482">
    <property type="term" value="F:4-formylbenzenesulfonate dehydrogenase activity"/>
    <property type="evidence" value="ECO:0007669"/>
    <property type="project" value="UniProtKB-EC"/>
</dbReference>
<name>A0A1U7CXL5_9BACT</name>
<dbReference type="Pfam" id="PF13561">
    <property type="entry name" value="adh_short_C2"/>
    <property type="match status" value="1"/>
</dbReference>
<dbReference type="AlphaFoldDB" id="A0A1U7CXL5"/>
<dbReference type="EMBL" id="CP019082">
    <property type="protein sequence ID" value="APW63646.1"/>
    <property type="molecule type" value="Genomic_DNA"/>
</dbReference>
<dbReference type="PROSITE" id="PS00061">
    <property type="entry name" value="ADH_SHORT"/>
    <property type="match status" value="1"/>
</dbReference>
<dbReference type="RefSeq" id="WP_076351482.1">
    <property type="nucleotide sequence ID" value="NZ_CP019082.1"/>
</dbReference>
<evidence type="ECO:0000256" key="1">
    <source>
        <dbReference type="ARBA" id="ARBA00006484"/>
    </source>
</evidence>
<dbReference type="GO" id="GO:0030497">
    <property type="term" value="P:fatty acid elongation"/>
    <property type="evidence" value="ECO:0007669"/>
    <property type="project" value="TreeGrafter"/>
</dbReference>
<comment type="similarity">
    <text evidence="1">Belongs to the short-chain dehydrogenases/reductases (SDR) family.</text>
</comment>
<evidence type="ECO:0000313" key="4">
    <source>
        <dbReference type="Proteomes" id="UP000186309"/>
    </source>
</evidence>
<evidence type="ECO:0000256" key="2">
    <source>
        <dbReference type="ARBA" id="ARBA00023002"/>
    </source>
</evidence>
<dbReference type="Gene3D" id="3.40.50.720">
    <property type="entry name" value="NAD(P)-binding Rossmann-like Domain"/>
    <property type="match status" value="1"/>
</dbReference>
<dbReference type="NCBIfam" id="NF005559">
    <property type="entry name" value="PRK07231.1"/>
    <property type="match status" value="1"/>
</dbReference>
<dbReference type="KEGG" id="pbor:BSF38_05220"/>
<proteinExistence type="inferred from homology"/>
<dbReference type="PRINTS" id="PR00081">
    <property type="entry name" value="GDHRDH"/>
</dbReference>
<dbReference type="GO" id="GO:0016616">
    <property type="term" value="F:oxidoreductase activity, acting on the CH-OH group of donors, NAD or NADP as acceptor"/>
    <property type="evidence" value="ECO:0007669"/>
    <property type="project" value="TreeGrafter"/>
</dbReference>
<dbReference type="FunFam" id="3.40.50.720:FF:000173">
    <property type="entry name" value="3-oxoacyl-[acyl-carrier protein] reductase"/>
    <property type="match status" value="1"/>
</dbReference>
<dbReference type="OrthoDB" id="9803333at2"/>
<dbReference type="InterPro" id="IPR020904">
    <property type="entry name" value="Sc_DH/Rdtase_CS"/>
</dbReference>
<keyword evidence="4" id="KW-1185">Reference proteome</keyword>
<dbReference type="PANTHER" id="PTHR42760:SF129">
    <property type="entry name" value="OXIDOREDUCTASE"/>
    <property type="match status" value="1"/>
</dbReference>
<gene>
    <name evidence="3" type="primary">tsaC1</name>
    <name evidence="3" type="ORF">BSF38_05220</name>
</gene>
<keyword evidence="2 3" id="KW-0560">Oxidoreductase</keyword>
<dbReference type="PRINTS" id="PR00080">
    <property type="entry name" value="SDRFAMILY"/>
</dbReference>
<reference evidence="4" key="1">
    <citation type="submission" date="2016-12" db="EMBL/GenBank/DDBJ databases">
        <title>Comparative genomics of four Isosphaeraceae planctomycetes: a common pool of plasmids and glycoside hydrolase genes.</title>
        <authorList>
            <person name="Ivanova A."/>
        </authorList>
    </citation>
    <scope>NUCLEOTIDE SEQUENCE [LARGE SCALE GENOMIC DNA]</scope>
    <source>
        <strain evidence="4">PX4</strain>
    </source>
</reference>
<dbReference type="Proteomes" id="UP000186309">
    <property type="component" value="Chromosome"/>
</dbReference>
<accession>A0A1U7CXL5</accession>
<dbReference type="STRING" id="1387353.BSF38_05220"/>
<dbReference type="EC" id="1.2.1.62" evidence="3"/>
<dbReference type="PANTHER" id="PTHR42760">
    <property type="entry name" value="SHORT-CHAIN DEHYDROGENASES/REDUCTASES FAMILY MEMBER"/>
    <property type="match status" value="1"/>
</dbReference>
<protein>
    <submittedName>
        <fullName evidence="3">4-formylbenzenesulfonate dehydrogenase TsaC1/TsaC2</fullName>
        <ecNumber evidence="3">1.2.1.62</ecNumber>
    </submittedName>
</protein>
<dbReference type="InterPro" id="IPR036291">
    <property type="entry name" value="NAD(P)-bd_dom_sf"/>
</dbReference>
<sequence length="248" mass="25915">MADFFQLKDQIALVTGGGQGIGAAIARRLHAAGARVAVFDCDDKHADEIAEELGGLAIGGDVCSESDVRDAIAKVEARLGPVSILVNNAGITGRTDLSWNLEVDEVRTVFEVNVIGPFLFSKAVVPGMMDRGYGRIVNVASIAGKEGNPTLLPYSASKAAVIAMTKSLAKELAGKGDVTVNAISPAVIRTPILDGMSPSTVEYMLSKIPMGRAGTPEEVAALVHFLASRESSFTTGQCYDISGGRATY</sequence>
<dbReference type="SUPFAM" id="SSF51735">
    <property type="entry name" value="NAD(P)-binding Rossmann-fold domains"/>
    <property type="match status" value="1"/>
</dbReference>
<evidence type="ECO:0000313" key="3">
    <source>
        <dbReference type="EMBL" id="APW63646.1"/>
    </source>
</evidence>
<dbReference type="InterPro" id="IPR002347">
    <property type="entry name" value="SDR_fam"/>
</dbReference>